<evidence type="ECO:0000313" key="2">
    <source>
        <dbReference type="Proteomes" id="UP000554482"/>
    </source>
</evidence>
<dbReference type="InterPro" id="IPR003888">
    <property type="entry name" value="FYrich_N"/>
</dbReference>
<organism evidence="1 2">
    <name type="scientific">Thalictrum thalictroides</name>
    <name type="common">Rue-anemone</name>
    <name type="synonym">Anemone thalictroides</name>
    <dbReference type="NCBI Taxonomy" id="46969"/>
    <lineage>
        <taxon>Eukaryota</taxon>
        <taxon>Viridiplantae</taxon>
        <taxon>Streptophyta</taxon>
        <taxon>Embryophyta</taxon>
        <taxon>Tracheophyta</taxon>
        <taxon>Spermatophyta</taxon>
        <taxon>Magnoliopsida</taxon>
        <taxon>Ranunculales</taxon>
        <taxon>Ranunculaceae</taxon>
        <taxon>Thalictroideae</taxon>
        <taxon>Thalictrum</taxon>
    </lineage>
</organism>
<keyword evidence="2" id="KW-1185">Reference proteome</keyword>
<dbReference type="GO" id="GO:0032259">
    <property type="term" value="P:methylation"/>
    <property type="evidence" value="ECO:0007669"/>
    <property type="project" value="UniProtKB-KW"/>
</dbReference>
<dbReference type="Pfam" id="PF05964">
    <property type="entry name" value="FYRN"/>
    <property type="match status" value="1"/>
</dbReference>
<keyword evidence="1" id="KW-0808">Transferase</keyword>
<dbReference type="PROSITE" id="PS51542">
    <property type="entry name" value="FYRN"/>
    <property type="match status" value="1"/>
</dbReference>
<dbReference type="OrthoDB" id="1721448at2759"/>
<reference evidence="1 2" key="1">
    <citation type="submission" date="2020-06" db="EMBL/GenBank/DDBJ databases">
        <title>Transcriptomic and genomic resources for Thalictrum thalictroides and T. hernandezii: Facilitating candidate gene discovery in an emerging model plant lineage.</title>
        <authorList>
            <person name="Arias T."/>
            <person name="Riano-Pachon D.M."/>
            <person name="Di Stilio V.S."/>
        </authorList>
    </citation>
    <scope>NUCLEOTIDE SEQUENCE [LARGE SCALE GENOMIC DNA]</scope>
    <source>
        <strain evidence="2">cv. WT478/WT964</strain>
        <tissue evidence="1">Leaves</tissue>
    </source>
</reference>
<dbReference type="AlphaFoldDB" id="A0A7J6XEZ8"/>
<proteinExistence type="predicted"/>
<accession>A0A7J6XEZ8</accession>
<gene>
    <name evidence="1" type="ORF">FRX31_002058</name>
</gene>
<dbReference type="Gene3D" id="3.30.160.360">
    <property type="match status" value="1"/>
</dbReference>
<keyword evidence="1" id="KW-0489">Methyltransferase</keyword>
<comment type="caution">
    <text evidence="1">The sequence shown here is derived from an EMBL/GenBank/DDBJ whole genome shotgun (WGS) entry which is preliminary data.</text>
</comment>
<name>A0A7J6XEZ8_THATH</name>
<dbReference type="GO" id="GO:0005634">
    <property type="term" value="C:nucleus"/>
    <property type="evidence" value="ECO:0007669"/>
    <property type="project" value="InterPro"/>
</dbReference>
<dbReference type="GO" id="GO:0008168">
    <property type="term" value="F:methyltransferase activity"/>
    <property type="evidence" value="ECO:0007669"/>
    <property type="project" value="UniProtKB-KW"/>
</dbReference>
<dbReference type="EMBL" id="JABWDY010000110">
    <property type="protein sequence ID" value="KAF5208361.1"/>
    <property type="molecule type" value="Genomic_DNA"/>
</dbReference>
<evidence type="ECO:0000313" key="1">
    <source>
        <dbReference type="EMBL" id="KAF5208361.1"/>
    </source>
</evidence>
<dbReference type="SMART" id="SM00541">
    <property type="entry name" value="FYRN"/>
    <property type="match status" value="1"/>
</dbReference>
<sequence length="79" mass="9218">MKTLPFETEGLCVTSLGKIVTDSEYFHDEQYIWPEVYTAERKFISTTDPSIKVSYKMEVLRDSDSKFRPLFKVTTENAE</sequence>
<protein>
    <submittedName>
        <fullName evidence="1">Histone-lysine n-methyltransferase trx1</fullName>
    </submittedName>
</protein>
<dbReference type="Proteomes" id="UP000554482">
    <property type="component" value="Unassembled WGS sequence"/>
</dbReference>